<protein>
    <recommendedName>
        <fullName evidence="4">Metal-dependent hydrolase</fullName>
    </recommendedName>
</protein>
<gene>
    <name evidence="2" type="ORF">AKJ38_03885</name>
</gene>
<accession>A0A133UPP3</accession>
<evidence type="ECO:0000256" key="1">
    <source>
        <dbReference type="SAM" id="Phobius"/>
    </source>
</evidence>
<proteinExistence type="predicted"/>
<evidence type="ECO:0000313" key="3">
    <source>
        <dbReference type="Proteomes" id="UP000070414"/>
    </source>
</evidence>
<organism evidence="2 3">
    <name type="scientific">candidate division MSBL1 archaeon SCGC-AAA259I14</name>
    <dbReference type="NCBI Taxonomy" id="1698268"/>
    <lineage>
        <taxon>Archaea</taxon>
        <taxon>Methanobacteriati</taxon>
        <taxon>Methanobacteriota</taxon>
        <taxon>candidate division MSBL1</taxon>
    </lineage>
</organism>
<sequence length="143" mass="16387">MARKTIKKIFQNNLLIFLAVAVSSVPDLDLDYKYFDHRGKSHSIGAAFIFGVGFGLILFYANEAVWGVLGFLSGFGGFLSHLIGDLFNYDKFPILWPFMGEEKSLKKFKSKEYNRVFLYIGIFCLVLYVLVTQETLQTIIQFF</sequence>
<feature type="transmembrane region" description="Helical" evidence="1">
    <location>
        <begin position="113"/>
        <end position="131"/>
    </location>
</feature>
<evidence type="ECO:0000313" key="2">
    <source>
        <dbReference type="EMBL" id="KXA96130.1"/>
    </source>
</evidence>
<reference evidence="2 3" key="1">
    <citation type="journal article" date="2016" name="Sci. Rep.">
        <title>Metabolic traits of an uncultured archaeal lineage -MSBL1- from brine pools of the Red Sea.</title>
        <authorList>
            <person name="Mwirichia R."/>
            <person name="Alam I."/>
            <person name="Rashid M."/>
            <person name="Vinu M."/>
            <person name="Ba-Alawi W."/>
            <person name="Anthony Kamau A."/>
            <person name="Kamanda Ngugi D."/>
            <person name="Goker M."/>
            <person name="Klenk H.P."/>
            <person name="Bajic V."/>
            <person name="Stingl U."/>
        </authorList>
    </citation>
    <scope>NUCLEOTIDE SEQUENCE [LARGE SCALE GENOMIC DNA]</scope>
    <source>
        <strain evidence="2">SCGC-AAA259I14</strain>
    </source>
</reference>
<comment type="caution">
    <text evidence="2">The sequence shown here is derived from an EMBL/GenBank/DDBJ whole genome shotgun (WGS) entry which is preliminary data.</text>
</comment>
<dbReference type="Proteomes" id="UP000070414">
    <property type="component" value="Unassembled WGS sequence"/>
</dbReference>
<dbReference type="Pfam" id="PF04307">
    <property type="entry name" value="YdjM"/>
    <property type="match status" value="1"/>
</dbReference>
<name>A0A133UPP3_9EURY</name>
<dbReference type="EMBL" id="LHXS01000088">
    <property type="protein sequence ID" value="KXA96130.1"/>
    <property type="molecule type" value="Genomic_DNA"/>
</dbReference>
<evidence type="ECO:0008006" key="4">
    <source>
        <dbReference type="Google" id="ProtNLM"/>
    </source>
</evidence>
<feature type="transmembrane region" description="Helical" evidence="1">
    <location>
        <begin position="43"/>
        <end position="61"/>
    </location>
</feature>
<feature type="transmembrane region" description="Helical" evidence="1">
    <location>
        <begin position="68"/>
        <end position="89"/>
    </location>
</feature>
<dbReference type="AlphaFoldDB" id="A0A133UPP3"/>
<keyword evidence="1" id="KW-0472">Membrane</keyword>
<keyword evidence="1" id="KW-0812">Transmembrane</keyword>
<dbReference type="InterPro" id="IPR007404">
    <property type="entry name" value="YdjM-like"/>
</dbReference>
<keyword evidence="3" id="KW-1185">Reference proteome</keyword>
<keyword evidence="1" id="KW-1133">Transmembrane helix</keyword>